<feature type="domain" description="FCP1 homology" evidence="2">
    <location>
        <begin position="308"/>
        <end position="521"/>
    </location>
</feature>
<feature type="region of interest" description="Disordered" evidence="1">
    <location>
        <begin position="697"/>
        <end position="717"/>
    </location>
</feature>
<evidence type="ECO:0000313" key="4">
    <source>
        <dbReference type="Proteomes" id="UP000039865"/>
    </source>
</evidence>
<keyword evidence="4" id="KW-1185">Reference proteome</keyword>
<gene>
    <name evidence="3" type="primary">Contig8186.g8732</name>
    <name evidence="3" type="ORF">STYLEM_1991</name>
</gene>
<dbReference type="EMBL" id="CCKQ01001922">
    <property type="protein sequence ID" value="CDW73023.1"/>
    <property type="molecule type" value="Genomic_DNA"/>
</dbReference>
<feature type="region of interest" description="Disordered" evidence="1">
    <location>
        <begin position="346"/>
        <end position="373"/>
    </location>
</feature>
<evidence type="ECO:0000313" key="3">
    <source>
        <dbReference type="EMBL" id="CDW73023.1"/>
    </source>
</evidence>
<dbReference type="CDD" id="cd07521">
    <property type="entry name" value="HAD_FCP1-like"/>
    <property type="match status" value="1"/>
</dbReference>
<dbReference type="SUPFAM" id="SSF56784">
    <property type="entry name" value="HAD-like"/>
    <property type="match status" value="1"/>
</dbReference>
<dbReference type="InterPro" id="IPR036412">
    <property type="entry name" value="HAD-like_sf"/>
</dbReference>
<dbReference type="SMART" id="SM00577">
    <property type="entry name" value="CPDc"/>
    <property type="match status" value="1"/>
</dbReference>
<proteinExistence type="predicted"/>
<dbReference type="Pfam" id="PF03031">
    <property type="entry name" value="NIF"/>
    <property type="match status" value="1"/>
</dbReference>
<feature type="compositionally biased region" description="Low complexity" evidence="1">
    <location>
        <begin position="364"/>
        <end position="373"/>
    </location>
</feature>
<dbReference type="InParanoid" id="A0A077ZT10"/>
<sequence length="764" mass="88259">MDSIIEQFELEEVSSKSPLLKKQYSVSNSSNNSASNEDRILNDITPASRLSIDISQIEFGSLPFPVQKKNMISNFLDSERILQEESEFKEDLGGDSSQGLTCSPKTENGKFFFHHYQQRSQDRKAFSVSLRECELRQPKKHKSVMMDQMSLISNYLSSESNNDLNSKFRYRRRSNNSQFQSISETSFHSITDVRKEHKDFFSRGRDLGSPMPADEIFFSYQRQRRSSLRNQRSAQIISPGSIKSAKHFKKPSESSIPQDLVDQCDSPMRSADYKNMTLHIFHSINTIKQIKDKPDIQHDQLVDFQFKKTGFKKLIIFDLDETLIHVLREADEENLDVLDYEEIDTPFDQNSNQTNNQDVPPSSEQQQNQTLQEGGQTYQKFVPDIWLDIKDSETGEEVKAGFSIRPFALECLKQANLYYEVAIFTAGNEWFADPIIDYLDPKRELIQHRFFRQHTTYLENLGFYVKDLRILNGIDSKDVLIVDNYVQSFAFQLENGIPIVPFYGDKSDREMLKLTRYLKHIQSQNDMRTYNDKIFQLNRIKGSKIEQFIKYYDLDVISEDDFDYGSSGSTKSVHNIHLSKQVSIEKSTDESNKQTVQAESGSTQENPLVSNFCENCGNFKTPEYKNSKDKMLSLQENLKRQNTPPTKFQLAPELKQTNKSRPVNPSKFVQLKRSSQSSIQTQISDQVPLLIKPPNWQSRRRSRIDQSQGQSNNSNQKNFILKGIDEDLNKFQAAYSKLAEKSSLGKLLQKCGKQKKQIVQSKPN</sequence>
<reference evidence="3 4" key="1">
    <citation type="submission" date="2014-06" db="EMBL/GenBank/DDBJ databases">
        <authorList>
            <person name="Swart Estienne"/>
        </authorList>
    </citation>
    <scope>NUCLEOTIDE SEQUENCE [LARGE SCALE GENOMIC DNA]</scope>
    <source>
        <strain evidence="3 4">130c</strain>
    </source>
</reference>
<dbReference type="PROSITE" id="PS50969">
    <property type="entry name" value="FCP1"/>
    <property type="match status" value="1"/>
</dbReference>
<feature type="compositionally biased region" description="Polar residues" evidence="1">
    <location>
        <begin position="593"/>
        <end position="604"/>
    </location>
</feature>
<name>A0A077ZT10_STYLE</name>
<accession>A0A077ZT10</accession>
<dbReference type="InterPro" id="IPR004274">
    <property type="entry name" value="FCP1_dom"/>
</dbReference>
<protein>
    <submittedName>
        <fullName evidence="3">Nli interacting factor-like phosphatase family protein</fullName>
    </submittedName>
</protein>
<feature type="compositionally biased region" description="Low complexity" evidence="1">
    <location>
        <begin position="705"/>
        <end position="717"/>
    </location>
</feature>
<feature type="compositionally biased region" description="Polar residues" evidence="1">
    <location>
        <begin position="347"/>
        <end position="363"/>
    </location>
</feature>
<dbReference type="AlphaFoldDB" id="A0A077ZT10"/>
<evidence type="ECO:0000259" key="2">
    <source>
        <dbReference type="PROSITE" id="PS50969"/>
    </source>
</evidence>
<dbReference type="Proteomes" id="UP000039865">
    <property type="component" value="Unassembled WGS sequence"/>
</dbReference>
<dbReference type="PANTHER" id="PTHR12210">
    <property type="entry name" value="DULLARD PROTEIN PHOSPHATASE"/>
    <property type="match status" value="1"/>
</dbReference>
<feature type="region of interest" description="Disordered" evidence="1">
    <location>
        <begin position="638"/>
        <end position="677"/>
    </location>
</feature>
<feature type="region of interest" description="Disordered" evidence="1">
    <location>
        <begin position="582"/>
        <end position="604"/>
    </location>
</feature>
<dbReference type="InterPro" id="IPR023214">
    <property type="entry name" value="HAD_sf"/>
</dbReference>
<dbReference type="InterPro" id="IPR050365">
    <property type="entry name" value="TIM50"/>
</dbReference>
<dbReference type="Gene3D" id="3.40.50.1000">
    <property type="entry name" value="HAD superfamily/HAD-like"/>
    <property type="match status" value="1"/>
</dbReference>
<evidence type="ECO:0000256" key="1">
    <source>
        <dbReference type="SAM" id="MobiDB-lite"/>
    </source>
</evidence>
<dbReference type="OrthoDB" id="277011at2759"/>
<organism evidence="3 4">
    <name type="scientific">Stylonychia lemnae</name>
    <name type="common">Ciliate</name>
    <dbReference type="NCBI Taxonomy" id="5949"/>
    <lineage>
        <taxon>Eukaryota</taxon>
        <taxon>Sar</taxon>
        <taxon>Alveolata</taxon>
        <taxon>Ciliophora</taxon>
        <taxon>Intramacronucleata</taxon>
        <taxon>Spirotrichea</taxon>
        <taxon>Stichotrichia</taxon>
        <taxon>Sporadotrichida</taxon>
        <taxon>Oxytrichidae</taxon>
        <taxon>Stylonychinae</taxon>
        <taxon>Stylonychia</taxon>
    </lineage>
</organism>